<dbReference type="CDD" id="cd03522">
    <property type="entry name" value="MoeA_like"/>
    <property type="match status" value="1"/>
</dbReference>
<feature type="domain" description="MobA-like NTP transferase" evidence="3">
    <location>
        <begin position="347"/>
        <end position="509"/>
    </location>
</feature>
<sequence>MKFGPVAIADAEGAVLAHSLSLGTWRLKKGHVLTSADVMMLGQGGVTEVIVARLGDTDVGEDQAAEILAQAFSGAHIRAANAATGRVNLHATRAGLFRAERLSVDHFNAIDPAITFACLADRSSVLPDEMVATIKIIPLAVSGASLKQAKTAIAARNLAYVAPFRAMRVGLIATMLPTLKSTVMDKTRELLRSRLAPSGSRLVEESRVPHATDAVAAEIVRMGASYELVIVFGASAVTDRDDVIPAAIRKAGGAVERVGMPVDPGNLLVLGSAGNAQVIGAPGCARSPKENGFDWVLARVLAEETPSARDISRMGVGGLLKEIATRPQPRQQAARPDADQAAVSVGVVLLAAGKASRMGEAAGHKLLADFGGEPLIRKMARTALASGADATVVVTGHRGDDIAASLSGLALELVDNPDFASGMASSLKLGLGALAENFSGALVLLGDMPALRAEHLDRLVSAFVESGGTAIVRACDGDRRGNPVILPRSAFGEAMQLAGDVGARTLIESGAWPVIDVEIGPAARLDVDTPDAVRLAGGVTERKGAADGQ</sequence>
<evidence type="ECO:0000259" key="2">
    <source>
        <dbReference type="Pfam" id="PF00994"/>
    </source>
</evidence>
<dbReference type="Gene3D" id="3.40.980.10">
    <property type="entry name" value="MoaB/Mog-like domain"/>
    <property type="match status" value="1"/>
</dbReference>
<dbReference type="PIRSF" id="PIRSF036626">
    <property type="entry name" value="MPTBd_MobAlike"/>
    <property type="match status" value="1"/>
</dbReference>
<dbReference type="InterPro" id="IPR012184">
    <property type="entry name" value="Bifunc_Mopterin-bd"/>
</dbReference>
<dbReference type="Proteomes" id="UP001081283">
    <property type="component" value="Unassembled WGS sequence"/>
</dbReference>
<dbReference type="EMBL" id="JAOVZQ010000001">
    <property type="protein sequence ID" value="MCY0095363.1"/>
    <property type="molecule type" value="Genomic_DNA"/>
</dbReference>
<proteinExistence type="predicted"/>
<protein>
    <submittedName>
        <fullName evidence="4">Molybdopterin-binding/glycosyltransferase family 2 protein</fullName>
    </submittedName>
</protein>
<dbReference type="Pfam" id="PF12804">
    <property type="entry name" value="NTP_transf_3"/>
    <property type="match status" value="1"/>
</dbReference>
<keyword evidence="5" id="KW-1185">Reference proteome</keyword>
<comment type="caution">
    <text evidence="4">The sequence shown here is derived from an EMBL/GenBank/DDBJ whole genome shotgun (WGS) entry which is preliminary data.</text>
</comment>
<gene>
    <name evidence="4" type="ORF">OEG82_15255</name>
</gene>
<dbReference type="Gene3D" id="3.90.550.10">
    <property type="entry name" value="Spore Coat Polysaccharide Biosynthesis Protein SpsA, Chain A"/>
    <property type="match status" value="1"/>
</dbReference>
<dbReference type="PANTHER" id="PTHR43777:SF1">
    <property type="entry name" value="MOLYBDENUM COFACTOR CYTIDYLYLTRANSFERASE"/>
    <property type="match status" value="1"/>
</dbReference>
<dbReference type="SUPFAM" id="SSF53448">
    <property type="entry name" value="Nucleotide-diphospho-sugar transferases"/>
    <property type="match status" value="1"/>
</dbReference>
<dbReference type="SUPFAM" id="SSF53218">
    <property type="entry name" value="Molybdenum cofactor biosynthesis proteins"/>
    <property type="match status" value="1"/>
</dbReference>
<evidence type="ECO:0000256" key="1">
    <source>
        <dbReference type="ARBA" id="ARBA00022842"/>
    </source>
</evidence>
<dbReference type="PANTHER" id="PTHR43777">
    <property type="entry name" value="MOLYBDENUM COFACTOR CYTIDYLYLTRANSFERASE"/>
    <property type="match status" value="1"/>
</dbReference>
<evidence type="ECO:0000259" key="3">
    <source>
        <dbReference type="Pfam" id="PF12804"/>
    </source>
</evidence>
<name>A0ABT3YHI5_9HYPH</name>
<dbReference type="RefSeq" id="WP_267613245.1">
    <property type="nucleotide sequence ID" value="NZ_JAOVZQ010000001.1"/>
</dbReference>
<reference evidence="4" key="1">
    <citation type="submission" date="2022-10" db="EMBL/GenBank/DDBJ databases">
        <title>Hoeflea sp. J2-29, isolated from marine algae.</title>
        <authorList>
            <person name="Kristyanto S."/>
            <person name="Kim J.M."/>
            <person name="Jeon C.O."/>
        </authorList>
    </citation>
    <scope>NUCLEOTIDE SEQUENCE</scope>
    <source>
        <strain evidence="4">J2-29</strain>
    </source>
</reference>
<dbReference type="InterPro" id="IPR029044">
    <property type="entry name" value="Nucleotide-diphossugar_trans"/>
</dbReference>
<dbReference type="InterPro" id="IPR001453">
    <property type="entry name" value="MoaB/Mog_dom"/>
</dbReference>
<dbReference type="CDD" id="cd04182">
    <property type="entry name" value="GT_2_like_f"/>
    <property type="match status" value="1"/>
</dbReference>
<dbReference type="InterPro" id="IPR025877">
    <property type="entry name" value="MobA-like_NTP_Trfase"/>
</dbReference>
<feature type="domain" description="MoaB/Mog" evidence="2">
    <location>
        <begin position="180"/>
        <end position="289"/>
    </location>
</feature>
<dbReference type="InterPro" id="IPR036425">
    <property type="entry name" value="MoaB/Mog-like_dom_sf"/>
</dbReference>
<evidence type="ECO:0000313" key="4">
    <source>
        <dbReference type="EMBL" id="MCY0095363.1"/>
    </source>
</evidence>
<organism evidence="4 5">
    <name type="scientific">Hoeflea ulvae</name>
    <dbReference type="NCBI Taxonomy" id="2983764"/>
    <lineage>
        <taxon>Bacteria</taxon>
        <taxon>Pseudomonadati</taxon>
        <taxon>Pseudomonadota</taxon>
        <taxon>Alphaproteobacteria</taxon>
        <taxon>Hyphomicrobiales</taxon>
        <taxon>Rhizobiaceae</taxon>
        <taxon>Hoeflea</taxon>
    </lineage>
</organism>
<evidence type="ECO:0000313" key="5">
    <source>
        <dbReference type="Proteomes" id="UP001081283"/>
    </source>
</evidence>
<dbReference type="Pfam" id="PF00994">
    <property type="entry name" value="MoCF_biosynth"/>
    <property type="match status" value="1"/>
</dbReference>
<accession>A0ABT3YHI5</accession>
<keyword evidence="1" id="KW-0460">Magnesium</keyword>